<name>A0A9D2MYQ7_9FIRM</name>
<gene>
    <name evidence="2" type="ORF">H9704_06360</name>
</gene>
<dbReference type="Gene3D" id="3.40.630.10">
    <property type="entry name" value="Zn peptidases"/>
    <property type="match status" value="1"/>
</dbReference>
<evidence type="ECO:0000313" key="3">
    <source>
        <dbReference type="Proteomes" id="UP000823910"/>
    </source>
</evidence>
<proteinExistence type="predicted"/>
<sequence length="721" mass="82061">MKTQREWEQALIEGVDTAYSYAFARKMEIPRTNPVLGYRTAGSLAERQTGEMIAAEMERIGLSQVCRDRIQVDRWEFERAVMRYRDRKGKEHVFELGAYQTQFVTDGPKPFSLAYLGKATADCYKNADVKGKLVMGDINQREEWWINFPVYQARIKGAAAFIAVQEQGYGEVHPAALNAQDIAGPEDAPAFSMSQADAAIIKADIEERVREGKEPEVLVWFDAASRVERGQETWNILGSIPGKEPDGIILLSAHYDSYFNGFQDDNTAVSMMLGIAKTLLAIGYRPRKTLVFCALAAEEWGIADSKYDWSTGAYQEVFRTRPEWRGKVMADLNFELPAYAHGRKDGVRCTYEYAGYMEEFIREFCGRHPQLYSRAYPEGVEVVCPIQTWSDDFSMAIGGIPSMVNEFSAGEFMETHYHSQFDSEAFYDEGVYRFHHQLYGSLVIALDHLAAAPLDFERVFYALQSSVDPQIAGQAAAWAGQDRAGQERSGEAEDRYGILSREIAKAIEAAGSLRKELWTANARYRACLEAGDEEGAMAEWEAARPLRIRSMEAFQKEQDWLVRLNWHDEVLFPQEASQNNLRAILRARERLDAGDVSGALEAIYEIDNNRYAFQFEEEVFLYFTEYVLAQPGERLQWGKGRILHHENLFALVRSLIRKVREAGIEKRCLTEEIQLLAQTAARQERCLRDDIAYITEAVRKLEAIIRPLAGRETARRPDCCE</sequence>
<dbReference type="PANTHER" id="PTHR10404">
    <property type="entry name" value="N-ACETYLATED-ALPHA-LINKED ACIDIC DIPEPTIDASE"/>
    <property type="match status" value="1"/>
</dbReference>
<dbReference type="InterPro" id="IPR039373">
    <property type="entry name" value="Peptidase_M28B"/>
</dbReference>
<comment type="caution">
    <text evidence="2">The sequence shown here is derived from an EMBL/GenBank/DDBJ whole genome shotgun (WGS) entry which is preliminary data.</text>
</comment>
<dbReference type="Proteomes" id="UP000823910">
    <property type="component" value="Unassembled WGS sequence"/>
</dbReference>
<reference evidence="2" key="2">
    <citation type="submission" date="2021-04" db="EMBL/GenBank/DDBJ databases">
        <authorList>
            <person name="Gilroy R."/>
        </authorList>
    </citation>
    <scope>NUCLEOTIDE SEQUENCE</scope>
    <source>
        <strain evidence="2">CHK180-15479</strain>
    </source>
</reference>
<dbReference type="PANTHER" id="PTHR10404:SF46">
    <property type="entry name" value="VACUOLAR PROTEIN SORTING-ASSOCIATED PROTEIN 70"/>
    <property type="match status" value="1"/>
</dbReference>
<dbReference type="SUPFAM" id="SSF53187">
    <property type="entry name" value="Zn-dependent exopeptidases"/>
    <property type="match status" value="1"/>
</dbReference>
<dbReference type="Pfam" id="PF04389">
    <property type="entry name" value="Peptidase_M28"/>
    <property type="match status" value="1"/>
</dbReference>
<dbReference type="EMBL" id="DWWT01000027">
    <property type="protein sequence ID" value="HJC05763.1"/>
    <property type="molecule type" value="Genomic_DNA"/>
</dbReference>
<evidence type="ECO:0000259" key="1">
    <source>
        <dbReference type="Pfam" id="PF04389"/>
    </source>
</evidence>
<evidence type="ECO:0000313" key="2">
    <source>
        <dbReference type="EMBL" id="HJC05763.1"/>
    </source>
</evidence>
<dbReference type="AlphaFoldDB" id="A0A9D2MYQ7"/>
<reference evidence="2" key="1">
    <citation type="journal article" date="2021" name="PeerJ">
        <title>Extensive microbial diversity within the chicken gut microbiome revealed by metagenomics and culture.</title>
        <authorList>
            <person name="Gilroy R."/>
            <person name="Ravi A."/>
            <person name="Getino M."/>
            <person name="Pursley I."/>
            <person name="Horton D.L."/>
            <person name="Alikhan N.F."/>
            <person name="Baker D."/>
            <person name="Gharbi K."/>
            <person name="Hall N."/>
            <person name="Watson M."/>
            <person name="Adriaenssens E.M."/>
            <person name="Foster-Nyarko E."/>
            <person name="Jarju S."/>
            <person name="Secka A."/>
            <person name="Antonio M."/>
            <person name="Oren A."/>
            <person name="Chaudhuri R.R."/>
            <person name="La Ragione R."/>
            <person name="Hildebrand F."/>
            <person name="Pallen M.J."/>
        </authorList>
    </citation>
    <scope>NUCLEOTIDE SEQUENCE</scope>
    <source>
        <strain evidence="2">CHK180-15479</strain>
    </source>
</reference>
<organism evidence="2 3">
    <name type="scientific">Candidatus Enterocloster excrementipullorum</name>
    <dbReference type="NCBI Taxonomy" id="2838559"/>
    <lineage>
        <taxon>Bacteria</taxon>
        <taxon>Bacillati</taxon>
        <taxon>Bacillota</taxon>
        <taxon>Clostridia</taxon>
        <taxon>Lachnospirales</taxon>
        <taxon>Lachnospiraceae</taxon>
        <taxon>Enterocloster</taxon>
    </lineage>
</organism>
<feature type="domain" description="Peptidase M28" evidence="1">
    <location>
        <begin position="235"/>
        <end position="430"/>
    </location>
</feature>
<protein>
    <submittedName>
        <fullName evidence="2">M28 family peptidase</fullName>
    </submittedName>
</protein>
<dbReference type="InterPro" id="IPR007484">
    <property type="entry name" value="Peptidase_M28"/>
</dbReference>
<accession>A0A9D2MYQ7</accession>